<accession>A0ABQ3Y7E9</accession>
<dbReference type="SUPFAM" id="SSF101874">
    <property type="entry name" value="YceI-like"/>
    <property type="match status" value="1"/>
</dbReference>
<proteinExistence type="inferred from homology"/>
<gene>
    <name evidence="3" type="ORF">Ade02nite_45500</name>
</gene>
<comment type="similarity">
    <text evidence="1">Belongs to the UPF0312 family.</text>
</comment>
<feature type="domain" description="Lipid/polyisoprenoid-binding YceI-like" evidence="2">
    <location>
        <begin position="9"/>
        <end position="166"/>
    </location>
</feature>
<protein>
    <recommendedName>
        <fullName evidence="2">Lipid/polyisoprenoid-binding YceI-like domain-containing protein</fullName>
    </recommendedName>
</protein>
<evidence type="ECO:0000259" key="2">
    <source>
        <dbReference type="SMART" id="SM00867"/>
    </source>
</evidence>
<evidence type="ECO:0000256" key="1">
    <source>
        <dbReference type="ARBA" id="ARBA00008812"/>
    </source>
</evidence>
<dbReference type="SMART" id="SM00867">
    <property type="entry name" value="YceI"/>
    <property type="match status" value="1"/>
</dbReference>
<evidence type="ECO:0000313" key="3">
    <source>
        <dbReference type="EMBL" id="GID75909.1"/>
    </source>
</evidence>
<reference evidence="3 4" key="1">
    <citation type="submission" date="2021-01" db="EMBL/GenBank/DDBJ databases">
        <title>Whole genome shotgun sequence of Actinoplanes deccanensis NBRC 13994.</title>
        <authorList>
            <person name="Komaki H."/>
            <person name="Tamura T."/>
        </authorList>
    </citation>
    <scope>NUCLEOTIDE SEQUENCE [LARGE SCALE GENOMIC DNA]</scope>
    <source>
        <strain evidence="3 4">NBRC 13994</strain>
    </source>
</reference>
<dbReference type="PANTHER" id="PTHR34406">
    <property type="entry name" value="PROTEIN YCEI"/>
    <property type="match status" value="1"/>
</dbReference>
<dbReference type="Proteomes" id="UP000609879">
    <property type="component" value="Unassembled WGS sequence"/>
</dbReference>
<dbReference type="InterPro" id="IPR007372">
    <property type="entry name" value="Lipid/polyisoprenoid-bd_YceI"/>
</dbReference>
<dbReference type="InterPro" id="IPR036761">
    <property type="entry name" value="TTHA0802/YceI-like_sf"/>
</dbReference>
<dbReference type="EMBL" id="BOMI01000087">
    <property type="protein sequence ID" value="GID75909.1"/>
    <property type="molecule type" value="Genomic_DNA"/>
</dbReference>
<keyword evidence="4" id="KW-1185">Reference proteome</keyword>
<name>A0ABQ3Y7E9_9ACTN</name>
<dbReference type="Pfam" id="PF04264">
    <property type="entry name" value="YceI"/>
    <property type="match status" value="1"/>
</dbReference>
<sequence length="169" mass="17790">MHTRLVPGTYTIDPARSACRLTATHVFGLKPVAATMDLRGGTITVATDPEASTASATLEAGSFRSDDPRRNRDITGKRFLDTENHPVIGFRSTGLLRGADGWRLTGVLRVRGHDSEVTLDLEVAEPAAGGVHFVATGTVDRVAAGVATGRAIIARPVRITLDLYAGSAA</sequence>
<dbReference type="Gene3D" id="2.40.128.110">
    <property type="entry name" value="Lipid/polyisoprenoid-binding, YceI-like"/>
    <property type="match status" value="1"/>
</dbReference>
<organism evidence="3 4">
    <name type="scientific">Paractinoplanes deccanensis</name>
    <dbReference type="NCBI Taxonomy" id="113561"/>
    <lineage>
        <taxon>Bacteria</taxon>
        <taxon>Bacillati</taxon>
        <taxon>Actinomycetota</taxon>
        <taxon>Actinomycetes</taxon>
        <taxon>Micromonosporales</taxon>
        <taxon>Micromonosporaceae</taxon>
        <taxon>Paractinoplanes</taxon>
    </lineage>
</organism>
<evidence type="ECO:0000313" key="4">
    <source>
        <dbReference type="Proteomes" id="UP000609879"/>
    </source>
</evidence>
<dbReference type="PANTHER" id="PTHR34406:SF1">
    <property type="entry name" value="PROTEIN YCEI"/>
    <property type="match status" value="1"/>
</dbReference>
<comment type="caution">
    <text evidence="3">The sequence shown here is derived from an EMBL/GenBank/DDBJ whole genome shotgun (WGS) entry which is preliminary data.</text>
</comment>